<gene>
    <name evidence="2" type="ORF">GCM10007877_04630</name>
</gene>
<protein>
    <recommendedName>
        <fullName evidence="4">Phospholipase</fullName>
    </recommendedName>
</protein>
<accession>A0AA37T0S9</accession>
<keyword evidence="1" id="KW-0732">Signal</keyword>
<dbReference type="Pfam" id="PF19872">
    <property type="entry name" value="DUF6345"/>
    <property type="match status" value="1"/>
</dbReference>
<dbReference type="AlphaFoldDB" id="A0AA37T0S9"/>
<proteinExistence type="predicted"/>
<reference evidence="2 3" key="1">
    <citation type="journal article" date="2014" name="Int. J. Syst. Evol. Microbiol.">
        <title>Complete genome sequence of Corynebacterium casei LMG S-19264T (=DSM 44701T), isolated from a smear-ripened cheese.</title>
        <authorList>
            <consortium name="US DOE Joint Genome Institute (JGI-PGF)"/>
            <person name="Walter F."/>
            <person name="Albersmeier A."/>
            <person name="Kalinowski J."/>
            <person name="Ruckert C."/>
        </authorList>
    </citation>
    <scope>NUCLEOTIDE SEQUENCE [LARGE SCALE GENOMIC DNA]</scope>
    <source>
        <strain evidence="2 3">NBRC 110095</strain>
    </source>
</reference>
<evidence type="ECO:0000256" key="1">
    <source>
        <dbReference type="SAM" id="SignalP"/>
    </source>
</evidence>
<evidence type="ECO:0000313" key="3">
    <source>
        <dbReference type="Proteomes" id="UP001156870"/>
    </source>
</evidence>
<dbReference type="Proteomes" id="UP001156870">
    <property type="component" value="Unassembled WGS sequence"/>
</dbReference>
<dbReference type="EMBL" id="BSPD01000017">
    <property type="protein sequence ID" value="GLS24749.1"/>
    <property type="molecule type" value="Genomic_DNA"/>
</dbReference>
<evidence type="ECO:0008006" key="4">
    <source>
        <dbReference type="Google" id="ProtNLM"/>
    </source>
</evidence>
<name>A0AA37T0S9_9GAMM</name>
<keyword evidence="3" id="KW-1185">Reference proteome</keyword>
<feature type="chain" id="PRO_5041439877" description="Phospholipase" evidence="1">
    <location>
        <begin position="25"/>
        <end position="300"/>
    </location>
</feature>
<dbReference type="RefSeq" id="WP_232593739.1">
    <property type="nucleotide sequence ID" value="NZ_BSPD01000017.1"/>
</dbReference>
<sequence length="300" mass="33288">MTLRVITGIASAFCLLTAASQTLALEAKVFAISDFVPTSSGGCGSNDVAHWDNMVDRWYDRMGNFGHQKDGQYTNGSMTLKRFCDPDWNSNCEDHLWVDEADAAMIATHGSDSGDHWAGTMRTRWLGHCALDGGGNASEMHVGDFDLEFIHLSSCYSADDDNLDGIREAMHDPEDSPSNGRRAHQWDGFHGIMWIGSRFNNDYRDFVSDAHSTSMASAWVSNMYNSRVGCAGYDPFNWFGTCQEQCPVAYSIGNGRTDALNRINNERYNYVFSDPSSNNTYAYRYIPGCNPVGENAFSAD</sequence>
<feature type="signal peptide" evidence="1">
    <location>
        <begin position="1"/>
        <end position="24"/>
    </location>
</feature>
<evidence type="ECO:0000313" key="2">
    <source>
        <dbReference type="EMBL" id="GLS24749.1"/>
    </source>
</evidence>
<comment type="caution">
    <text evidence="2">The sequence shown here is derived from an EMBL/GenBank/DDBJ whole genome shotgun (WGS) entry which is preliminary data.</text>
</comment>
<dbReference type="InterPro" id="IPR045926">
    <property type="entry name" value="DUF6345"/>
</dbReference>
<organism evidence="2 3">
    <name type="scientific">Marinibactrum halimedae</name>
    <dbReference type="NCBI Taxonomy" id="1444977"/>
    <lineage>
        <taxon>Bacteria</taxon>
        <taxon>Pseudomonadati</taxon>
        <taxon>Pseudomonadota</taxon>
        <taxon>Gammaproteobacteria</taxon>
        <taxon>Cellvibrionales</taxon>
        <taxon>Cellvibrionaceae</taxon>
        <taxon>Marinibactrum</taxon>
    </lineage>
</organism>